<dbReference type="PANTHER" id="PTHR30041">
    <property type="entry name" value="ARSENATE REDUCTASE"/>
    <property type="match status" value="1"/>
</dbReference>
<dbReference type="SUPFAM" id="SSF52833">
    <property type="entry name" value="Thioredoxin-like"/>
    <property type="match status" value="1"/>
</dbReference>
<organism evidence="3 4">
    <name type="scientific">Dyadobacter linearis</name>
    <dbReference type="NCBI Taxonomy" id="2823330"/>
    <lineage>
        <taxon>Bacteria</taxon>
        <taxon>Pseudomonadati</taxon>
        <taxon>Bacteroidota</taxon>
        <taxon>Cytophagia</taxon>
        <taxon>Cytophagales</taxon>
        <taxon>Spirosomataceae</taxon>
        <taxon>Dyadobacter</taxon>
    </lineage>
</organism>
<protein>
    <submittedName>
        <fullName evidence="3">Protein YffB</fullName>
    </submittedName>
</protein>
<comment type="caution">
    <text evidence="3">The sequence shown here is derived from an EMBL/GenBank/DDBJ whole genome shotgun (WGS) entry which is preliminary data.</text>
</comment>
<sequence length="118" mass="13606">MLTLYGIPNCDTIKKARTWLEKNNIAYTFYDYRKEPITTDKVEKWFQVFPWEKVINKASTTWKELPAEEKLAITDEKSAAKLAAAHTTVIKRPVIEDASGKAVTLGFSEKIYEETFLK</sequence>
<proteinExistence type="inferred from homology"/>
<comment type="similarity">
    <text evidence="1 2">Belongs to the ArsC family.</text>
</comment>
<dbReference type="EMBL" id="CAJRAU010000003">
    <property type="protein sequence ID" value="CAG5069533.1"/>
    <property type="molecule type" value="Genomic_DNA"/>
</dbReference>
<dbReference type="Proteomes" id="UP000679725">
    <property type="component" value="Unassembled WGS sequence"/>
</dbReference>
<accession>A0ABN7R8R7</accession>
<evidence type="ECO:0000313" key="3">
    <source>
        <dbReference type="EMBL" id="CAG5069533.1"/>
    </source>
</evidence>
<reference evidence="3 4" key="1">
    <citation type="submission" date="2021-04" db="EMBL/GenBank/DDBJ databases">
        <authorList>
            <person name="Rodrigo-Torres L."/>
            <person name="Arahal R. D."/>
            <person name="Lucena T."/>
        </authorList>
    </citation>
    <scope>NUCLEOTIDE SEQUENCE [LARGE SCALE GENOMIC DNA]</scope>
    <source>
        <strain evidence="3 4">CECT 9623</strain>
    </source>
</reference>
<dbReference type="Pfam" id="PF03960">
    <property type="entry name" value="ArsC"/>
    <property type="match status" value="1"/>
</dbReference>
<dbReference type="InterPro" id="IPR006504">
    <property type="entry name" value="Tscrpt_reg_Spx/MgsR"/>
</dbReference>
<dbReference type="PANTHER" id="PTHR30041:SF8">
    <property type="entry name" value="PROTEIN YFFB"/>
    <property type="match status" value="1"/>
</dbReference>
<evidence type="ECO:0000256" key="2">
    <source>
        <dbReference type="PROSITE-ProRule" id="PRU01282"/>
    </source>
</evidence>
<evidence type="ECO:0000313" key="4">
    <source>
        <dbReference type="Proteomes" id="UP000679725"/>
    </source>
</evidence>
<gene>
    <name evidence="3" type="primary">yffB</name>
    <name evidence="3" type="ORF">DYBT9623_02269</name>
</gene>
<keyword evidence="4" id="KW-1185">Reference proteome</keyword>
<dbReference type="Gene3D" id="3.40.30.10">
    <property type="entry name" value="Glutaredoxin"/>
    <property type="match status" value="1"/>
</dbReference>
<dbReference type="RefSeq" id="WP_215233643.1">
    <property type="nucleotide sequence ID" value="NZ_CAJRAU010000003.1"/>
</dbReference>
<dbReference type="PROSITE" id="PS51353">
    <property type="entry name" value="ARSC"/>
    <property type="match status" value="1"/>
</dbReference>
<dbReference type="InterPro" id="IPR006660">
    <property type="entry name" value="Arsenate_reductase-like"/>
</dbReference>
<name>A0ABN7R8R7_9BACT</name>
<dbReference type="NCBIfam" id="TIGR01617">
    <property type="entry name" value="arsC_related"/>
    <property type="match status" value="1"/>
</dbReference>
<dbReference type="InterPro" id="IPR036249">
    <property type="entry name" value="Thioredoxin-like_sf"/>
</dbReference>
<evidence type="ECO:0000256" key="1">
    <source>
        <dbReference type="ARBA" id="ARBA00007198"/>
    </source>
</evidence>